<keyword evidence="3" id="KW-1185">Reference proteome</keyword>
<protein>
    <submittedName>
        <fullName evidence="2">RNA-dependent RNA polymerase</fullName>
    </submittedName>
</protein>
<name>A0A9P6GVM1_9PLEO</name>
<dbReference type="GO" id="GO:0003968">
    <property type="term" value="F:RNA-directed RNA polymerase activity"/>
    <property type="evidence" value="ECO:0007669"/>
    <property type="project" value="UniProtKB-KW"/>
</dbReference>
<gene>
    <name evidence="2" type="ORF">PMIN01_00919</name>
</gene>
<dbReference type="EMBL" id="WJXW01000001">
    <property type="protein sequence ID" value="KAF9741380.1"/>
    <property type="molecule type" value="Genomic_DNA"/>
</dbReference>
<organism evidence="2 3">
    <name type="scientific">Paraphaeosphaeria minitans</name>
    <dbReference type="NCBI Taxonomy" id="565426"/>
    <lineage>
        <taxon>Eukaryota</taxon>
        <taxon>Fungi</taxon>
        <taxon>Dikarya</taxon>
        <taxon>Ascomycota</taxon>
        <taxon>Pezizomycotina</taxon>
        <taxon>Dothideomycetes</taxon>
        <taxon>Pleosporomycetidae</taxon>
        <taxon>Pleosporales</taxon>
        <taxon>Massarineae</taxon>
        <taxon>Didymosphaeriaceae</taxon>
        <taxon>Paraphaeosphaeria</taxon>
    </lineage>
</organism>
<keyword evidence="2" id="KW-0548">Nucleotidyltransferase</keyword>
<keyword evidence="2" id="KW-0696">RNA-directed RNA polymerase</keyword>
<dbReference type="Pfam" id="PF25358">
    <property type="entry name" value="PH_fung_RdRP"/>
    <property type="match status" value="1"/>
</dbReference>
<keyword evidence="2" id="KW-0808">Transferase</keyword>
<sequence>MEVFMRNLSPDLTDYGLRSHLTPFMKTLHINDWYCQKPRKQAFGSVTFLLYPDGQRFLQQHGEQTMPSMGLSKPQSKARLKIMDRHVYCSLIKKQADPFLLKSLAKSAQDRHAANELPLSSEDEKIAFHSQEFSCGICEYLNDQLVYSPDVEWPFAAGIAKFVKKAFILEYEDGNGPMRIEIPYRTIESIVATSRPTALVLTLWEIPRFFATQERT</sequence>
<dbReference type="Proteomes" id="UP000756921">
    <property type="component" value="Unassembled WGS sequence"/>
</dbReference>
<comment type="caution">
    <text evidence="2">The sequence shown here is derived from an EMBL/GenBank/DDBJ whole genome shotgun (WGS) entry which is preliminary data.</text>
</comment>
<dbReference type="AlphaFoldDB" id="A0A9P6GVM1"/>
<accession>A0A9P6GVM1</accession>
<proteinExistence type="predicted"/>
<reference evidence="2" key="1">
    <citation type="journal article" date="2020" name="Mol. Plant Microbe Interact.">
        <title>Genome Sequence of the Biocontrol Agent Coniothyrium minitans strain Conio (IMI 134523).</title>
        <authorList>
            <person name="Patel D."/>
            <person name="Shittu T.A."/>
            <person name="Baroncelli R."/>
            <person name="Muthumeenakshi S."/>
            <person name="Osborne T.H."/>
            <person name="Janganan T.K."/>
            <person name="Sreenivasaprasad S."/>
        </authorList>
    </citation>
    <scope>NUCLEOTIDE SEQUENCE</scope>
    <source>
        <strain evidence="2">Conio</strain>
    </source>
</reference>
<evidence type="ECO:0000313" key="3">
    <source>
        <dbReference type="Proteomes" id="UP000756921"/>
    </source>
</evidence>
<evidence type="ECO:0000259" key="1">
    <source>
        <dbReference type="Pfam" id="PF25358"/>
    </source>
</evidence>
<dbReference type="InterPro" id="IPR057503">
    <property type="entry name" value="PH_RdRP"/>
</dbReference>
<evidence type="ECO:0000313" key="2">
    <source>
        <dbReference type="EMBL" id="KAF9741380.1"/>
    </source>
</evidence>
<feature type="domain" description="RdRP-like PH" evidence="1">
    <location>
        <begin position="128"/>
        <end position="214"/>
    </location>
</feature>
<dbReference type="OrthoDB" id="5455306at2759"/>